<evidence type="ECO:0000256" key="1">
    <source>
        <dbReference type="ARBA" id="ARBA00022737"/>
    </source>
</evidence>
<keyword evidence="1" id="KW-0677">Repeat</keyword>
<evidence type="ECO:0000313" key="5">
    <source>
        <dbReference type="EMBL" id="PWW30212.1"/>
    </source>
</evidence>
<dbReference type="InterPro" id="IPR005074">
    <property type="entry name" value="Peptidase_C39"/>
</dbReference>
<feature type="repeat" description="TPR" evidence="3">
    <location>
        <begin position="1313"/>
        <end position="1346"/>
    </location>
</feature>
<dbReference type="PROSITE" id="PS50005">
    <property type="entry name" value="TPR"/>
    <property type="match status" value="5"/>
</dbReference>
<dbReference type="SMART" id="SM00028">
    <property type="entry name" value="TPR"/>
    <property type="match status" value="12"/>
</dbReference>
<protein>
    <submittedName>
        <fullName evidence="5">Tetratricopeptide repeat protein</fullName>
    </submittedName>
</protein>
<sequence length="1400" mass="162221">MEIINELKRLVENRGFIKALSVLSKELDEIKKLKLSDIKRRLAEISSVGDFQLLIQLFDRGMMYQYSGFLTRYAHRRYNTFQTAVWYCEELNDSGKALEADEIISEYLSEQSEDSELEVRAIFTKIHSLLEMKRTMEAEKWLAEMEAIAKKPIWDKLGFYYLQTGDRAKAEMFLKKGLKEQERGHVCYLLLSDLYAANGEPEKSLSMIIEGIVQHPEAPALHMELIRRYRDAGLMDEMLSVMDQLDSLVPSHSYKQYFEHLRTLSFYQKNDLKNLMEYAAEKKLKDSPFSLKNPINYEGAVKQLGIKPVIQKSNYCVPASFEMLYSYYGNKANQDEIAEHIFDVSGSKLSASVDYLEKEGFACRFFTGSEKRYKALLQKGIPIILSVDFEHSSHVQLMTGFDDRFAFYMVQDPNFLETIYVSYEEFPKLHINTSFLSIAAVPMEREDELNFLDIGEDQYYRELHSLSEKVEEDEKENTPIIADFLASNINEPYTLIYAVKYFSGAAYKEFIINCAEKLLANHPESDFFKLHAAQAYIRLQEMDRAERVLSMVERKTFSPLYQFLLGRIHLYKDKYESAIYLFRKSLQLDPDQFYIWSYVALCFLYKAEPEKAKEISEIAMAFHEPDRFIRVNHALILSDLDMTTEARLIYDQLLREDKGDAHVWYERAKLDQIEGKLRKAERGFIISARLEPEIPYPYLALADLYEDNSEDKTRAEEILTKGKKLARSPQLLIRLGDFYKDHEEFEKAEQVYASCINHYPEEIFAYLGYAFVLSEIKRPDSAAEFLRIHAGRFGRDSEFLINGGKLFADWAAESENIGLLEEGVSLIERGFDYIDQNLDEALELYVNILEETPFIERGISFLKAKAEAEKDQTEYLCYAGTLYESTGQYGEAIRIYEKAIRIHETGFPYYRLGETYFKLEQFERALEALNQSIVLNPNAEGAYTRLAQIYGILGDEKQEAAYMLRLLDIAPLQVNVEYLTSLIGSEGLSEFIEKMHQKKGEVLETWRLDSLAYAYGAAGDSKEEERCLQEALKLDPDLSEVKHHYSKFFIKKKKNKEARRLLEELIQENWEDEDLYETLIVLFAETKKLFQLPIFLAKVRSEKSEKSRVFHMAAQAVDQYASGIDWENEQRPSLFGRVVQKMRDKTRQITLYGVIIDLYELSIKHDPTNKSAPVGLARFYESVNLEEDAKKVLNTSLDRGWDFLTAYQLVQLHLSGGSDPLENAAEVNKAIKLLDACLEENPGDTHLKLLKAIAYTQRMRFTQAEELFTKIIMENPYESEAHFRYGNLLNTRRRYEEAIAVMEEGLKIHPKDSSLFIEMAISYHKMNNVGKSLQLMDEVLAIDPDLLVARYNKACYLSILNRLVEAEAELGYVFAHDGDGFFHELAEEDNDLINLKKSMI</sequence>
<dbReference type="GO" id="GO:0006508">
    <property type="term" value="P:proteolysis"/>
    <property type="evidence" value="ECO:0007669"/>
    <property type="project" value="InterPro"/>
</dbReference>
<dbReference type="Gene3D" id="1.25.40.10">
    <property type="entry name" value="Tetratricopeptide repeat domain"/>
    <property type="match status" value="5"/>
</dbReference>
<dbReference type="Gene3D" id="3.90.70.10">
    <property type="entry name" value="Cysteine proteinases"/>
    <property type="match status" value="1"/>
</dbReference>
<keyword evidence="2 3" id="KW-0802">TPR repeat</keyword>
<evidence type="ECO:0000256" key="2">
    <source>
        <dbReference type="ARBA" id="ARBA00022803"/>
    </source>
</evidence>
<dbReference type="PANTHER" id="PTHR44943:SF4">
    <property type="entry name" value="TPR REPEAT-CONTAINING PROTEIN MJ0798"/>
    <property type="match status" value="1"/>
</dbReference>
<reference evidence="5 6" key="1">
    <citation type="submission" date="2018-05" db="EMBL/GenBank/DDBJ databases">
        <title>Freshwater and sediment microbial communities from various areas in North America, analyzing microbe dynamics in response to fracking.</title>
        <authorList>
            <person name="Lamendella R."/>
        </authorList>
    </citation>
    <scope>NUCLEOTIDE SEQUENCE [LARGE SCALE GENOMIC DNA]</scope>
    <source>
        <strain evidence="5 6">15_TX</strain>
    </source>
</reference>
<organism evidence="5 6">
    <name type="scientific">Cytobacillus oceanisediminis</name>
    <dbReference type="NCBI Taxonomy" id="665099"/>
    <lineage>
        <taxon>Bacteria</taxon>
        <taxon>Bacillati</taxon>
        <taxon>Bacillota</taxon>
        <taxon>Bacilli</taxon>
        <taxon>Bacillales</taxon>
        <taxon>Bacillaceae</taxon>
        <taxon>Cytobacillus</taxon>
    </lineage>
</organism>
<dbReference type="InterPro" id="IPR051685">
    <property type="entry name" value="Ycf3/AcsC/BcsC/TPR_MFPF"/>
</dbReference>
<dbReference type="GO" id="GO:0008233">
    <property type="term" value="F:peptidase activity"/>
    <property type="evidence" value="ECO:0007669"/>
    <property type="project" value="InterPro"/>
</dbReference>
<dbReference type="PROSITE" id="PS50990">
    <property type="entry name" value="PEPTIDASE_C39"/>
    <property type="match status" value="1"/>
</dbReference>
<dbReference type="InterPro" id="IPR039564">
    <property type="entry name" value="Peptidase_C39-like"/>
</dbReference>
<feature type="repeat" description="TPR" evidence="3">
    <location>
        <begin position="906"/>
        <end position="939"/>
    </location>
</feature>
<dbReference type="Proteomes" id="UP000247150">
    <property type="component" value="Unassembled WGS sequence"/>
</dbReference>
<dbReference type="GO" id="GO:0005524">
    <property type="term" value="F:ATP binding"/>
    <property type="evidence" value="ECO:0007669"/>
    <property type="project" value="InterPro"/>
</dbReference>
<feature type="domain" description="Peptidase C39" evidence="4">
    <location>
        <begin position="311"/>
        <end position="437"/>
    </location>
</feature>
<dbReference type="SUPFAM" id="SSF48452">
    <property type="entry name" value="TPR-like"/>
    <property type="match status" value="5"/>
</dbReference>
<dbReference type="Pfam" id="PF13432">
    <property type="entry name" value="TPR_16"/>
    <property type="match status" value="1"/>
</dbReference>
<dbReference type="PROSITE" id="PS50293">
    <property type="entry name" value="TPR_REGION"/>
    <property type="match status" value="1"/>
</dbReference>
<dbReference type="Pfam" id="PF13181">
    <property type="entry name" value="TPR_8"/>
    <property type="match status" value="4"/>
</dbReference>
<comment type="caution">
    <text evidence="5">The sequence shown here is derived from an EMBL/GenBank/DDBJ whole genome shotgun (WGS) entry which is preliminary data.</text>
</comment>
<proteinExistence type="predicted"/>
<dbReference type="PANTHER" id="PTHR44943">
    <property type="entry name" value="CELLULOSE SYNTHASE OPERON PROTEIN C"/>
    <property type="match status" value="1"/>
</dbReference>
<evidence type="ECO:0000259" key="4">
    <source>
        <dbReference type="PROSITE" id="PS50990"/>
    </source>
</evidence>
<accession>A0A2V3A0G4</accession>
<evidence type="ECO:0000256" key="3">
    <source>
        <dbReference type="PROSITE-ProRule" id="PRU00339"/>
    </source>
</evidence>
<dbReference type="Pfam" id="PF00515">
    <property type="entry name" value="TPR_1"/>
    <property type="match status" value="1"/>
</dbReference>
<feature type="repeat" description="TPR" evidence="3">
    <location>
        <begin position="729"/>
        <end position="762"/>
    </location>
</feature>
<gene>
    <name evidence="5" type="ORF">DFO73_10394</name>
</gene>
<dbReference type="InterPro" id="IPR011990">
    <property type="entry name" value="TPR-like_helical_dom_sf"/>
</dbReference>
<dbReference type="RefSeq" id="WP_181395951.1">
    <property type="nucleotide sequence ID" value="NZ_QGTW01000003.1"/>
</dbReference>
<dbReference type="GO" id="GO:0016020">
    <property type="term" value="C:membrane"/>
    <property type="evidence" value="ECO:0007669"/>
    <property type="project" value="InterPro"/>
</dbReference>
<name>A0A2V3A0G4_9BACI</name>
<feature type="repeat" description="TPR" evidence="3">
    <location>
        <begin position="559"/>
        <end position="592"/>
    </location>
</feature>
<dbReference type="InterPro" id="IPR019734">
    <property type="entry name" value="TPR_rpt"/>
</dbReference>
<feature type="repeat" description="TPR" evidence="3">
    <location>
        <begin position="1279"/>
        <end position="1312"/>
    </location>
</feature>
<evidence type="ECO:0000313" key="6">
    <source>
        <dbReference type="Proteomes" id="UP000247150"/>
    </source>
</evidence>
<dbReference type="EMBL" id="QGTW01000003">
    <property type="protein sequence ID" value="PWW30212.1"/>
    <property type="molecule type" value="Genomic_DNA"/>
</dbReference>
<dbReference type="Pfam" id="PF13529">
    <property type="entry name" value="Peptidase_C39_2"/>
    <property type="match status" value="1"/>
</dbReference>